<feature type="transmembrane region" description="Helical" evidence="1">
    <location>
        <begin position="29"/>
        <end position="46"/>
    </location>
</feature>
<keyword evidence="4" id="KW-1185">Reference proteome</keyword>
<feature type="transmembrane region" description="Helical" evidence="1">
    <location>
        <begin position="177"/>
        <end position="197"/>
    </location>
</feature>
<feature type="domain" description="EamA" evidence="2">
    <location>
        <begin position="179"/>
        <end position="308"/>
    </location>
</feature>
<evidence type="ECO:0000313" key="3">
    <source>
        <dbReference type="EMBL" id="QYD73346.1"/>
    </source>
</evidence>
<feature type="transmembrane region" description="Helical" evidence="1">
    <location>
        <begin position="88"/>
        <end position="109"/>
    </location>
</feature>
<feature type="transmembrane region" description="Helical" evidence="1">
    <location>
        <begin position="209"/>
        <end position="227"/>
    </location>
</feature>
<evidence type="ECO:0000259" key="2">
    <source>
        <dbReference type="Pfam" id="PF00892"/>
    </source>
</evidence>
<keyword evidence="1" id="KW-1133">Transmembrane helix</keyword>
<feature type="transmembrane region" description="Helical" evidence="1">
    <location>
        <begin position="233"/>
        <end position="255"/>
    </location>
</feature>
<accession>A0ABX8UWT1</accession>
<proteinExistence type="predicted"/>
<evidence type="ECO:0000256" key="1">
    <source>
        <dbReference type="SAM" id="Phobius"/>
    </source>
</evidence>
<feature type="transmembrane region" description="Helical" evidence="1">
    <location>
        <begin position="146"/>
        <end position="165"/>
    </location>
</feature>
<name>A0ABX8UWT1_9BURK</name>
<feature type="transmembrane region" description="Helical" evidence="1">
    <location>
        <begin position="58"/>
        <end position="76"/>
    </location>
</feature>
<protein>
    <submittedName>
        <fullName evidence="3">DMT family transporter</fullName>
    </submittedName>
</protein>
<dbReference type="Pfam" id="PF00892">
    <property type="entry name" value="EamA"/>
    <property type="match status" value="2"/>
</dbReference>
<feature type="transmembrane region" description="Helical" evidence="1">
    <location>
        <begin position="115"/>
        <end position="137"/>
    </location>
</feature>
<organism evidence="3 4">
    <name type="scientific">Paraburkholderia edwinii</name>
    <dbReference type="NCBI Taxonomy" id="2861782"/>
    <lineage>
        <taxon>Bacteria</taxon>
        <taxon>Pseudomonadati</taxon>
        <taxon>Pseudomonadota</taxon>
        <taxon>Betaproteobacteria</taxon>
        <taxon>Burkholderiales</taxon>
        <taxon>Burkholderiaceae</taxon>
        <taxon>Paraburkholderia</taxon>
    </lineage>
</organism>
<sequence length="312" mass="33230">MKSSTSTSSVISDAQCADVQSAARHEQGGATLMVLGGVMLGTIGIFIEEAGQDPITTVLFRCFFGGVALSLWGLAQGRIAELRLTGRALRYAVAAGLLMVVNWGLFFAAIPRTSIAVSTVIFHVQPFWVIAMGAWLLREKISAQRAVATVIALVGLVLATGVLNGHGQPGSRVSADYWSGVAMCLVGSFAYAGVTMIARMATQVSSFALAWWQCLIGLLATCWWPLLHGLPGWGVAWGWLAGIGVIHTGLAYVVLYAGMSRLKTGNIALLQFVYPLTAILVDRVVYGHALGSTQIVGVCVMAVTLWCVRRMR</sequence>
<dbReference type="EMBL" id="CP080096">
    <property type="protein sequence ID" value="QYD73346.1"/>
    <property type="molecule type" value="Genomic_DNA"/>
</dbReference>
<feature type="domain" description="EamA" evidence="2">
    <location>
        <begin position="29"/>
        <end position="159"/>
    </location>
</feature>
<feature type="transmembrane region" description="Helical" evidence="1">
    <location>
        <begin position="292"/>
        <end position="308"/>
    </location>
</feature>
<reference evidence="3 4" key="1">
    <citation type="submission" date="2021-07" db="EMBL/GenBank/DDBJ databases">
        <title>Paraburkholderia edwinii protects Aspergillus sp. from phenazines by acting as a toxin sponge.</title>
        <authorList>
            <person name="Dahlstrom K.M."/>
            <person name="Newman D.K."/>
        </authorList>
    </citation>
    <scope>NUCLEOTIDE SEQUENCE [LARGE SCALE GENOMIC DNA]</scope>
    <source>
        <strain evidence="3 4">Pe01</strain>
    </source>
</reference>
<gene>
    <name evidence="3" type="ORF">KZJ38_27320</name>
</gene>
<dbReference type="InterPro" id="IPR037185">
    <property type="entry name" value="EmrE-like"/>
</dbReference>
<evidence type="ECO:0000313" key="4">
    <source>
        <dbReference type="Proteomes" id="UP000826462"/>
    </source>
</evidence>
<dbReference type="SUPFAM" id="SSF103481">
    <property type="entry name" value="Multidrug resistance efflux transporter EmrE"/>
    <property type="match status" value="2"/>
</dbReference>
<dbReference type="PANTHER" id="PTHR22911">
    <property type="entry name" value="ACYL-MALONYL CONDENSING ENZYME-RELATED"/>
    <property type="match status" value="1"/>
</dbReference>
<keyword evidence="1" id="KW-0472">Membrane</keyword>
<dbReference type="Proteomes" id="UP000826462">
    <property type="component" value="Chromosome 2"/>
</dbReference>
<feature type="transmembrane region" description="Helical" evidence="1">
    <location>
        <begin position="267"/>
        <end position="286"/>
    </location>
</feature>
<dbReference type="PANTHER" id="PTHR22911:SF102">
    <property type="entry name" value="MEMBRANE PROTEIN"/>
    <property type="match status" value="1"/>
</dbReference>
<dbReference type="InterPro" id="IPR000620">
    <property type="entry name" value="EamA_dom"/>
</dbReference>
<keyword evidence="1" id="KW-0812">Transmembrane</keyword>